<feature type="domain" description="RNA polymerase sigma-70 region 2" evidence="7">
    <location>
        <begin position="3"/>
        <end position="59"/>
    </location>
</feature>
<evidence type="ECO:0000256" key="6">
    <source>
        <dbReference type="RuleBase" id="RU000716"/>
    </source>
</evidence>
<evidence type="ECO:0000256" key="4">
    <source>
        <dbReference type="ARBA" id="ARBA00023125"/>
    </source>
</evidence>
<dbReference type="SUPFAM" id="SSF88946">
    <property type="entry name" value="Sigma2 domain of RNA polymerase sigma factors"/>
    <property type="match status" value="1"/>
</dbReference>
<evidence type="ECO:0000256" key="3">
    <source>
        <dbReference type="ARBA" id="ARBA00023082"/>
    </source>
</evidence>
<evidence type="ECO:0000259" key="8">
    <source>
        <dbReference type="Pfam" id="PF08281"/>
    </source>
</evidence>
<evidence type="ECO:0000313" key="10">
    <source>
        <dbReference type="Proteomes" id="UP001201629"/>
    </source>
</evidence>
<keyword evidence="10" id="KW-1185">Reference proteome</keyword>
<feature type="domain" description="RNA polymerase sigma factor 70 region 4 type 2" evidence="8">
    <location>
        <begin position="83"/>
        <end position="134"/>
    </location>
</feature>
<comment type="similarity">
    <text evidence="1 6">Belongs to the sigma-70 factor family. ECF subfamily.</text>
</comment>
<dbReference type="Pfam" id="PF04542">
    <property type="entry name" value="Sigma70_r2"/>
    <property type="match status" value="1"/>
</dbReference>
<dbReference type="Pfam" id="PF08281">
    <property type="entry name" value="Sigma70_r4_2"/>
    <property type="match status" value="1"/>
</dbReference>
<dbReference type="EMBL" id="JAKKFD010000010">
    <property type="protein sequence ID" value="MCG5442514.1"/>
    <property type="molecule type" value="Genomic_DNA"/>
</dbReference>
<dbReference type="SUPFAM" id="SSF88659">
    <property type="entry name" value="Sigma3 and sigma4 domains of RNA polymerase sigma factors"/>
    <property type="match status" value="1"/>
</dbReference>
<evidence type="ECO:0000256" key="1">
    <source>
        <dbReference type="ARBA" id="ARBA00010641"/>
    </source>
</evidence>
<keyword evidence="3 6" id="KW-0731">Sigma factor</keyword>
<evidence type="ECO:0000256" key="5">
    <source>
        <dbReference type="ARBA" id="ARBA00023163"/>
    </source>
</evidence>
<dbReference type="PROSITE" id="PS01063">
    <property type="entry name" value="SIGMA70_ECF"/>
    <property type="match status" value="1"/>
</dbReference>
<dbReference type="PANTHER" id="PTHR43133">
    <property type="entry name" value="RNA POLYMERASE ECF-TYPE SIGMA FACTO"/>
    <property type="match status" value="1"/>
</dbReference>
<evidence type="ECO:0000256" key="2">
    <source>
        <dbReference type="ARBA" id="ARBA00023015"/>
    </source>
</evidence>
<gene>
    <name evidence="9" type="ORF">NIE79_000293</name>
</gene>
<evidence type="ECO:0000259" key="7">
    <source>
        <dbReference type="Pfam" id="PF04542"/>
    </source>
</evidence>
<accession>A0ABS9MZP1</accession>
<dbReference type="InterPro" id="IPR014284">
    <property type="entry name" value="RNA_pol_sigma-70_dom"/>
</dbReference>
<keyword evidence="5 6" id="KW-0804">Transcription</keyword>
<dbReference type="PANTHER" id="PTHR43133:SF50">
    <property type="entry name" value="ECF RNA POLYMERASE SIGMA FACTOR SIGM"/>
    <property type="match status" value="1"/>
</dbReference>
<dbReference type="NCBIfam" id="TIGR02937">
    <property type="entry name" value="sigma70-ECF"/>
    <property type="match status" value="1"/>
</dbReference>
<dbReference type="InterPro" id="IPR039425">
    <property type="entry name" value="RNA_pol_sigma-70-like"/>
</dbReference>
<dbReference type="InterPro" id="IPR036388">
    <property type="entry name" value="WH-like_DNA-bd_sf"/>
</dbReference>
<protein>
    <recommendedName>
        <fullName evidence="6">RNA polymerase sigma factor</fullName>
    </recommendedName>
</protein>
<reference evidence="9 10" key="1">
    <citation type="submission" date="2022-01" db="EMBL/GenBank/DDBJ databases">
        <authorList>
            <person name="Riesco R."/>
            <person name="Trujillo M.E."/>
        </authorList>
    </citation>
    <scope>NUCLEOTIDE SEQUENCE [LARGE SCALE GENOMIC DNA]</scope>
    <source>
        <strain evidence="9 10">NIE79</strain>
    </source>
</reference>
<keyword evidence="4 6" id="KW-0238">DNA-binding</keyword>
<comment type="caution">
    <text evidence="9">The sequence shown here is derived from an EMBL/GenBank/DDBJ whole genome shotgun (WGS) entry which is preliminary data.</text>
</comment>
<sequence>MMRYGYAVVGDYNEAQDLVQEAYARAWRQWGRLSAHPAPEAWLRLVVSRLATDRWRRLRGLRGALRLAGAPPSVSPPNEDSVLLVQALRQVPATHRRALALHYLFDMPVEEIAVEIGVPVGTVKSWLSRGRARLAALLPDLAVVELEATDVA</sequence>
<proteinExistence type="inferred from homology"/>
<dbReference type="InterPro" id="IPR013325">
    <property type="entry name" value="RNA_pol_sigma_r2"/>
</dbReference>
<evidence type="ECO:0000313" key="9">
    <source>
        <dbReference type="EMBL" id="MCG5442514.1"/>
    </source>
</evidence>
<organism evidence="9 10">
    <name type="scientific">Micromonospora trifolii</name>
    <dbReference type="NCBI Taxonomy" id="2911208"/>
    <lineage>
        <taxon>Bacteria</taxon>
        <taxon>Bacillati</taxon>
        <taxon>Actinomycetota</taxon>
        <taxon>Actinomycetes</taxon>
        <taxon>Micromonosporales</taxon>
        <taxon>Micromonosporaceae</taxon>
        <taxon>Micromonospora</taxon>
    </lineage>
</organism>
<keyword evidence="2 6" id="KW-0805">Transcription regulation</keyword>
<name>A0ABS9MZP1_9ACTN</name>
<dbReference type="InterPro" id="IPR007627">
    <property type="entry name" value="RNA_pol_sigma70_r2"/>
</dbReference>
<dbReference type="Gene3D" id="1.10.10.10">
    <property type="entry name" value="Winged helix-like DNA-binding domain superfamily/Winged helix DNA-binding domain"/>
    <property type="match status" value="1"/>
</dbReference>
<dbReference type="Proteomes" id="UP001201629">
    <property type="component" value="Unassembled WGS sequence"/>
</dbReference>
<dbReference type="InterPro" id="IPR013324">
    <property type="entry name" value="RNA_pol_sigma_r3/r4-like"/>
</dbReference>
<dbReference type="InterPro" id="IPR000838">
    <property type="entry name" value="RNA_pol_sigma70_ECF_CS"/>
</dbReference>
<dbReference type="Gene3D" id="1.10.1740.10">
    <property type="match status" value="1"/>
</dbReference>
<dbReference type="CDD" id="cd06171">
    <property type="entry name" value="Sigma70_r4"/>
    <property type="match status" value="1"/>
</dbReference>
<dbReference type="InterPro" id="IPR013249">
    <property type="entry name" value="RNA_pol_sigma70_r4_t2"/>
</dbReference>